<comment type="caution">
    <text evidence="2">The sequence shown here is derived from an EMBL/GenBank/DDBJ whole genome shotgun (WGS) entry which is preliminary data.</text>
</comment>
<dbReference type="InterPro" id="IPR034660">
    <property type="entry name" value="DinB/YfiT-like"/>
</dbReference>
<dbReference type="RefSeq" id="WP_163771375.1">
    <property type="nucleotide sequence ID" value="NZ_JAAGXA010000004.1"/>
</dbReference>
<dbReference type="InterPro" id="IPR024344">
    <property type="entry name" value="MDMPI_metal-binding"/>
</dbReference>
<protein>
    <submittedName>
        <fullName evidence="2">TIGR03086 family protein</fullName>
    </submittedName>
</protein>
<dbReference type="Gene3D" id="1.20.120.450">
    <property type="entry name" value="dinb family like domain"/>
    <property type="match status" value="1"/>
</dbReference>
<dbReference type="SUPFAM" id="SSF109854">
    <property type="entry name" value="DinB/YfiT-like putative metalloenzymes"/>
    <property type="match status" value="1"/>
</dbReference>
<evidence type="ECO:0000313" key="3">
    <source>
        <dbReference type="Proteomes" id="UP000468687"/>
    </source>
</evidence>
<reference evidence="2 3" key="1">
    <citation type="journal article" date="2014" name="Int. J. Syst. Evol. Microbiol.">
        <title>Nocardioides zeae sp. nov., isolated from the stem of Zea mays.</title>
        <authorList>
            <person name="Glaeser S.P."/>
            <person name="McInroy J.A."/>
            <person name="Busse H.J."/>
            <person name="Kampfer P."/>
        </authorList>
    </citation>
    <scope>NUCLEOTIDE SEQUENCE [LARGE SCALE GENOMIC DNA]</scope>
    <source>
        <strain evidence="2 3">JCM 30728</strain>
    </source>
</reference>
<evidence type="ECO:0000259" key="1">
    <source>
        <dbReference type="Pfam" id="PF11716"/>
    </source>
</evidence>
<accession>A0A6P0HHH3</accession>
<dbReference type="GO" id="GO:0046872">
    <property type="term" value="F:metal ion binding"/>
    <property type="evidence" value="ECO:0007669"/>
    <property type="project" value="InterPro"/>
</dbReference>
<proteinExistence type="predicted"/>
<dbReference type="EMBL" id="JAAGXA010000004">
    <property type="protein sequence ID" value="NEN77996.1"/>
    <property type="molecule type" value="Genomic_DNA"/>
</dbReference>
<evidence type="ECO:0000313" key="2">
    <source>
        <dbReference type="EMBL" id="NEN77996.1"/>
    </source>
</evidence>
<organism evidence="2 3">
    <name type="scientific">Nocardioides zeae</name>
    <dbReference type="NCBI Taxonomy" id="1457234"/>
    <lineage>
        <taxon>Bacteria</taxon>
        <taxon>Bacillati</taxon>
        <taxon>Actinomycetota</taxon>
        <taxon>Actinomycetes</taxon>
        <taxon>Propionibacteriales</taxon>
        <taxon>Nocardioidaceae</taxon>
        <taxon>Nocardioides</taxon>
    </lineage>
</organism>
<keyword evidence="3" id="KW-1185">Reference proteome</keyword>
<gene>
    <name evidence="2" type="ORF">G3T38_06870</name>
</gene>
<sequence length="200" mass="20682">MTVGDLAVPVEVALLERALAWTGGRLATVEPHHLALPTPCAGWTLQQLLAHMEDGLDAFSEAAAGFVVPLPPARSPEHPVPLVPVLQAKACALLGSWSRPTLPAVRTGSAHLAAGTLVATAALEITVHGWDVAATVDAAVDAAVDARRPLPPEDLARALLPIAGAVVAPHDRPHRFGAPLPQAPTASYGARLVGFLGRRP</sequence>
<name>A0A6P0HHH3_9ACTN</name>
<feature type="domain" description="Mycothiol-dependent maleylpyruvate isomerase metal-binding" evidence="1">
    <location>
        <begin position="24"/>
        <end position="133"/>
    </location>
</feature>
<dbReference type="AlphaFoldDB" id="A0A6P0HHH3"/>
<dbReference type="Proteomes" id="UP000468687">
    <property type="component" value="Unassembled WGS sequence"/>
</dbReference>
<dbReference type="Pfam" id="PF11716">
    <property type="entry name" value="MDMPI_N"/>
    <property type="match status" value="1"/>
</dbReference>